<reference evidence="1" key="1">
    <citation type="submission" date="2017-04" db="EMBL/GenBank/DDBJ databases">
        <title>Unveiling RNA virosphere associated with marine microorganisms.</title>
        <authorList>
            <person name="Urayama S."/>
            <person name="Takaki Y."/>
            <person name="Nishi S."/>
            <person name="Yoshida Y."/>
            <person name="Deguchi S."/>
            <person name="Takai K."/>
            <person name="Nunoura T."/>
        </authorList>
    </citation>
    <scope>NUCLEOTIDE SEQUENCE</scope>
</reference>
<proteinExistence type="predicted"/>
<name>A0A2V0R9U9_9ZZZZ</name>
<dbReference type="EMBL" id="BDQA01000503">
    <property type="protein sequence ID" value="GBH21981.1"/>
    <property type="molecule type" value="Genomic_RNA"/>
</dbReference>
<accession>A0A2V0R9U9</accession>
<evidence type="ECO:0000313" key="1">
    <source>
        <dbReference type="EMBL" id="GBH21981.1"/>
    </source>
</evidence>
<sequence length="197" mass="22380">MNAKLKVVRARIIYGAPTVGKTYAAMRLRLEGVNVLDTDEITWVVMPRWFREELWRKEGGTQIGERKDQVVGEVANAALLKDPNSVLFTNLASPAFRGALAPSLLSDGRIPLGIVRKDPQQIHDISRERGGVGIPLSLAKRWFGKRTESWISQAVARVIWLPTGDRRYYMDDVVEFAWPFMKRFDQHFVVNTMRAIG</sequence>
<dbReference type="AlphaFoldDB" id="A0A2V0R9U9"/>
<comment type="caution">
    <text evidence="1">The sequence shown here is derived from an EMBL/GenBank/DDBJ whole genome shotgun (WGS) entry which is preliminary data.</text>
</comment>
<protein>
    <submittedName>
        <fullName evidence="1">Uncharacterized protein</fullName>
    </submittedName>
</protein>
<organism evidence="1">
    <name type="scientific">viral metagenome</name>
    <dbReference type="NCBI Taxonomy" id="1070528"/>
    <lineage>
        <taxon>unclassified sequences</taxon>
        <taxon>metagenomes</taxon>
        <taxon>organismal metagenomes</taxon>
    </lineage>
</organism>